<evidence type="ECO:0000313" key="12">
    <source>
        <dbReference type="Proteomes" id="UP001058236"/>
    </source>
</evidence>
<evidence type="ECO:0000256" key="2">
    <source>
        <dbReference type="ARBA" id="ARBA00022448"/>
    </source>
</evidence>
<feature type="domain" description="Major facilitator superfamily (MFS) profile" evidence="10">
    <location>
        <begin position="17"/>
        <end position="117"/>
    </location>
</feature>
<dbReference type="InterPro" id="IPR005829">
    <property type="entry name" value="Sugar_transporter_CS"/>
</dbReference>
<keyword evidence="4 9" id="KW-0812">Transmembrane</keyword>
<dbReference type="Gene3D" id="1.20.1720.10">
    <property type="entry name" value="Multidrug resistance protein D"/>
    <property type="match status" value="1"/>
</dbReference>
<keyword evidence="12" id="KW-1185">Reference proteome</keyword>
<keyword evidence="7" id="KW-0046">Antibiotic resistance</keyword>
<comment type="subcellular location">
    <subcellularLocation>
        <location evidence="1">Cell membrane</location>
        <topology evidence="1">Multi-pass membrane protein</topology>
    </subcellularLocation>
</comment>
<protein>
    <submittedName>
        <fullName evidence="11">MFS transporter</fullName>
    </submittedName>
</protein>
<evidence type="ECO:0000313" key="11">
    <source>
        <dbReference type="EMBL" id="UTR79314.1"/>
    </source>
</evidence>
<evidence type="ECO:0000256" key="3">
    <source>
        <dbReference type="ARBA" id="ARBA00022475"/>
    </source>
</evidence>
<gene>
    <name evidence="11" type="ORF">NLU04_13005</name>
</gene>
<evidence type="ECO:0000256" key="8">
    <source>
        <dbReference type="SAM" id="MobiDB-lite"/>
    </source>
</evidence>
<keyword evidence="5 9" id="KW-1133">Transmembrane helix</keyword>
<dbReference type="RefSeq" id="WP_255239072.1">
    <property type="nucleotide sequence ID" value="NZ_CP030930.1"/>
</dbReference>
<dbReference type="Pfam" id="PF07690">
    <property type="entry name" value="MFS_1"/>
    <property type="match status" value="1"/>
</dbReference>
<evidence type="ECO:0000256" key="1">
    <source>
        <dbReference type="ARBA" id="ARBA00004651"/>
    </source>
</evidence>
<name>A0ABY5F6K8_9ACTN</name>
<evidence type="ECO:0000256" key="4">
    <source>
        <dbReference type="ARBA" id="ARBA00022692"/>
    </source>
</evidence>
<dbReference type="InterPro" id="IPR011701">
    <property type="entry name" value="MFS"/>
</dbReference>
<dbReference type="PROSITE" id="PS50850">
    <property type="entry name" value="MFS"/>
    <property type="match status" value="1"/>
</dbReference>
<reference evidence="11" key="1">
    <citation type="submission" date="2022-07" db="EMBL/GenBank/DDBJ databases">
        <title>Genomic of Streptomyces cavourensis F2.</title>
        <authorList>
            <person name="Hu S."/>
            <person name="Liang W."/>
        </authorList>
    </citation>
    <scope>NUCLEOTIDE SEQUENCE</scope>
    <source>
        <strain evidence="11">F2</strain>
    </source>
</reference>
<dbReference type="PANTHER" id="PTHR42718">
    <property type="entry name" value="MAJOR FACILITATOR SUPERFAMILY MULTIDRUG TRANSPORTER MFSC"/>
    <property type="match status" value="1"/>
</dbReference>
<dbReference type="InterPro" id="IPR036259">
    <property type="entry name" value="MFS_trans_sf"/>
</dbReference>
<keyword evidence="6 9" id="KW-0472">Membrane</keyword>
<organism evidence="11 12">
    <name type="scientific">Streptomyces cavourensis</name>
    <dbReference type="NCBI Taxonomy" id="67258"/>
    <lineage>
        <taxon>Bacteria</taxon>
        <taxon>Bacillati</taxon>
        <taxon>Actinomycetota</taxon>
        <taxon>Actinomycetes</taxon>
        <taxon>Kitasatosporales</taxon>
        <taxon>Streptomycetaceae</taxon>
        <taxon>Streptomyces</taxon>
    </lineage>
</organism>
<dbReference type="SUPFAM" id="SSF103473">
    <property type="entry name" value="MFS general substrate transporter"/>
    <property type="match status" value="1"/>
</dbReference>
<evidence type="ECO:0000256" key="5">
    <source>
        <dbReference type="ARBA" id="ARBA00022989"/>
    </source>
</evidence>
<evidence type="ECO:0000256" key="9">
    <source>
        <dbReference type="SAM" id="Phobius"/>
    </source>
</evidence>
<keyword evidence="3" id="KW-1003">Cell membrane</keyword>
<sequence>MSVSAHAITLSRSRWVTLVFLAVLQLLIAVDVTVVNIALPAIRDSFDVDTRQLTWVVTGYTVMGGGLLMVGGRVADLFGRRRTPPARRLPVRRVVPGRRSRPEPGAARARTVRAGRR</sequence>
<dbReference type="EMBL" id="CP101397">
    <property type="protein sequence ID" value="UTR79314.1"/>
    <property type="molecule type" value="Genomic_DNA"/>
</dbReference>
<evidence type="ECO:0000259" key="10">
    <source>
        <dbReference type="PROSITE" id="PS50850"/>
    </source>
</evidence>
<keyword evidence="2" id="KW-0813">Transport</keyword>
<accession>A0ABY5F6K8</accession>
<dbReference type="PANTHER" id="PTHR42718:SF46">
    <property type="entry name" value="BLR6921 PROTEIN"/>
    <property type="match status" value="1"/>
</dbReference>
<evidence type="ECO:0000256" key="7">
    <source>
        <dbReference type="ARBA" id="ARBA00023251"/>
    </source>
</evidence>
<evidence type="ECO:0000256" key="6">
    <source>
        <dbReference type="ARBA" id="ARBA00023136"/>
    </source>
</evidence>
<feature type="transmembrane region" description="Helical" evidence="9">
    <location>
        <begin position="53"/>
        <end position="72"/>
    </location>
</feature>
<dbReference type="Proteomes" id="UP001058236">
    <property type="component" value="Chromosome"/>
</dbReference>
<dbReference type="InterPro" id="IPR020846">
    <property type="entry name" value="MFS_dom"/>
</dbReference>
<dbReference type="PROSITE" id="PS00216">
    <property type="entry name" value="SUGAR_TRANSPORT_1"/>
    <property type="match status" value="1"/>
</dbReference>
<feature type="region of interest" description="Disordered" evidence="8">
    <location>
        <begin position="93"/>
        <end position="117"/>
    </location>
</feature>
<proteinExistence type="predicted"/>